<dbReference type="Proteomes" id="UP000051936">
    <property type="component" value="Unassembled WGS sequence"/>
</dbReference>
<reference evidence="1 2" key="1">
    <citation type="submission" date="2015-09" db="EMBL/GenBank/DDBJ databases">
        <title>Draft Genome Sequence of Bradyrhizobium manausense Strain BR 3351T, a Novel Symbiotic Nitrogen-Fixing Alphaproteobacterium Isolated from Brazilian Amazon Rain Forest.</title>
        <authorList>
            <person name="De Araujo J.L."/>
            <person name="Zilli J.E."/>
        </authorList>
    </citation>
    <scope>NUCLEOTIDE SEQUENCE [LARGE SCALE GENOMIC DNA]</scope>
    <source>
        <strain evidence="1 2">BR3351</strain>
    </source>
</reference>
<evidence type="ECO:0000313" key="2">
    <source>
        <dbReference type="Proteomes" id="UP000051936"/>
    </source>
</evidence>
<comment type="caution">
    <text evidence="1">The sequence shown here is derived from an EMBL/GenBank/DDBJ whole genome shotgun (WGS) entry which is preliminary data.</text>
</comment>
<evidence type="ECO:0000313" key="1">
    <source>
        <dbReference type="EMBL" id="KRQ04941.1"/>
    </source>
</evidence>
<proteinExistence type="predicted"/>
<keyword evidence="2" id="KW-1185">Reference proteome</keyword>
<dbReference type="EMBL" id="LJYG01000105">
    <property type="protein sequence ID" value="KRQ04941.1"/>
    <property type="molecule type" value="Genomic_DNA"/>
</dbReference>
<dbReference type="AlphaFoldDB" id="A0A0R3DA51"/>
<sequence length="101" mass="11636">MLEAGLRRSIALTIAFSKYRRARLERWIRSTGSFWRRRGELSKMQVLSHGDPQAQLWAYLSVYAHMTMGCSVTRQGPISAHTRRLGSHLGSLRTGFLMRWA</sequence>
<protein>
    <submittedName>
        <fullName evidence="1">Uncharacterized protein</fullName>
    </submittedName>
</protein>
<accession>A0A0R3DA51</accession>
<name>A0A0R3DA51_9BRAD</name>
<gene>
    <name evidence="1" type="ORF">AOQ71_29280</name>
</gene>
<organism evidence="1 2">
    <name type="scientific">Bradyrhizobium manausense</name>
    <dbReference type="NCBI Taxonomy" id="989370"/>
    <lineage>
        <taxon>Bacteria</taxon>
        <taxon>Pseudomonadati</taxon>
        <taxon>Pseudomonadota</taxon>
        <taxon>Alphaproteobacteria</taxon>
        <taxon>Hyphomicrobiales</taxon>
        <taxon>Nitrobacteraceae</taxon>
        <taxon>Bradyrhizobium</taxon>
    </lineage>
</organism>